<dbReference type="PANTHER" id="PTHR21505">
    <property type="entry name" value="MADF DOMAIN-CONTAINING PROTEIN-RELATED"/>
    <property type="match status" value="1"/>
</dbReference>
<feature type="compositionally biased region" description="Pro residues" evidence="1">
    <location>
        <begin position="202"/>
        <end position="214"/>
    </location>
</feature>
<organism evidence="2">
    <name type="scientific">Clastoptera arizonana</name>
    <name type="common">Arizona spittle bug</name>
    <dbReference type="NCBI Taxonomy" id="38151"/>
    <lineage>
        <taxon>Eukaryota</taxon>
        <taxon>Metazoa</taxon>
        <taxon>Ecdysozoa</taxon>
        <taxon>Arthropoda</taxon>
        <taxon>Hexapoda</taxon>
        <taxon>Insecta</taxon>
        <taxon>Pterygota</taxon>
        <taxon>Neoptera</taxon>
        <taxon>Paraneoptera</taxon>
        <taxon>Hemiptera</taxon>
        <taxon>Auchenorrhyncha</taxon>
        <taxon>Cercopoidea</taxon>
        <taxon>Clastopteridae</taxon>
        <taxon>Clastoptera</taxon>
    </lineage>
</organism>
<feature type="region of interest" description="Disordered" evidence="1">
    <location>
        <begin position="177"/>
        <end position="214"/>
    </location>
</feature>
<accession>A0A1B6EDI0</accession>
<dbReference type="PANTHER" id="PTHR21505:SF8">
    <property type="entry name" value="DPT-YFP REPRESSOR BY OVEREXPRESSION, ISOFORM D-RELATED"/>
    <property type="match status" value="1"/>
</dbReference>
<feature type="non-terminal residue" evidence="2">
    <location>
        <position position="1"/>
    </location>
</feature>
<sequence>PKTRGCHTKLGIDTPSTSKISSGSTSEQTSNQDANLRPTDYLRISYNTQGSSDLAGQPPTKKRKHSTLKQKELLNLACTYLSRKNLEPQWTVDDDKFSLLAKSWTQKLRNLDSSQLKYVEKFVNEILFEADLGTLDRDSVKINRKRGTSLPSEPISPTITTPADMISLLQSTDPLATTHETHSPTQIPPLRPITPTSTQIPPLRPLTPTKIPPLRPFTPISTQIPSSIETFTFTSSQDPLSIQTHTFTSAQVASSTPPHTFTTQILTNTVSDTAHQIPPKSPEVNVSNQKDQALLTCTKVKLEQTAGEEEEDRLLLLVKDWTNKLRILDPLQMKYAELFIKEILFEADLGMLDRDSLVINGRIR</sequence>
<feature type="compositionally biased region" description="Low complexity" evidence="1">
    <location>
        <begin position="14"/>
        <end position="30"/>
    </location>
</feature>
<feature type="compositionally biased region" description="Polar residues" evidence="1">
    <location>
        <begin position="45"/>
        <end position="54"/>
    </location>
</feature>
<name>A0A1B6EDI0_9HEMI</name>
<gene>
    <name evidence="2" type="ORF">g.17811</name>
</gene>
<proteinExistence type="predicted"/>
<reference evidence="2" key="1">
    <citation type="submission" date="2015-12" db="EMBL/GenBank/DDBJ databases">
        <title>De novo transcriptome assembly of four potential Pierce s Disease insect vectors from Arizona vineyards.</title>
        <authorList>
            <person name="Tassone E.E."/>
        </authorList>
    </citation>
    <scope>NUCLEOTIDE SEQUENCE</scope>
</reference>
<evidence type="ECO:0000256" key="1">
    <source>
        <dbReference type="SAM" id="MobiDB-lite"/>
    </source>
</evidence>
<evidence type="ECO:0000313" key="2">
    <source>
        <dbReference type="EMBL" id="JAS35993.1"/>
    </source>
</evidence>
<feature type="region of interest" description="Disordered" evidence="1">
    <location>
        <begin position="1"/>
        <end position="67"/>
    </location>
</feature>
<dbReference type="EMBL" id="GEDC01001305">
    <property type="protein sequence ID" value="JAS35993.1"/>
    <property type="molecule type" value="Transcribed_RNA"/>
</dbReference>
<dbReference type="AlphaFoldDB" id="A0A1B6EDI0"/>
<protein>
    <submittedName>
        <fullName evidence="2">Uncharacterized protein</fullName>
    </submittedName>
</protein>